<reference evidence="3 4" key="1">
    <citation type="journal article" date="2015" name="Sci. Rep.">
        <title>Genome of the facultative scuticociliatosis pathogen Pseudocohnilembus persalinus provides insight into its virulence through horizontal gene transfer.</title>
        <authorList>
            <person name="Xiong J."/>
            <person name="Wang G."/>
            <person name="Cheng J."/>
            <person name="Tian M."/>
            <person name="Pan X."/>
            <person name="Warren A."/>
            <person name="Jiang C."/>
            <person name="Yuan D."/>
            <person name="Miao W."/>
        </authorList>
    </citation>
    <scope>NUCLEOTIDE SEQUENCE [LARGE SCALE GENOMIC DNA]</scope>
    <source>
        <strain evidence="3">36N120E</strain>
    </source>
</reference>
<feature type="region of interest" description="Disordered" evidence="2">
    <location>
        <begin position="491"/>
        <end position="524"/>
    </location>
</feature>
<evidence type="ECO:0000313" key="4">
    <source>
        <dbReference type="Proteomes" id="UP000054937"/>
    </source>
</evidence>
<gene>
    <name evidence="3" type="ORF">PPERSA_01477</name>
</gene>
<feature type="coiled-coil region" evidence="1">
    <location>
        <begin position="253"/>
        <end position="283"/>
    </location>
</feature>
<feature type="compositionally biased region" description="Low complexity" evidence="2">
    <location>
        <begin position="496"/>
        <end position="506"/>
    </location>
</feature>
<feature type="region of interest" description="Disordered" evidence="2">
    <location>
        <begin position="208"/>
        <end position="235"/>
    </location>
</feature>
<feature type="compositionally biased region" description="Basic and acidic residues" evidence="2">
    <location>
        <begin position="216"/>
        <end position="233"/>
    </location>
</feature>
<accession>A0A0V0QHD8</accession>
<dbReference type="AlphaFoldDB" id="A0A0V0QHD8"/>
<name>A0A0V0QHD8_PSEPJ</name>
<feature type="compositionally biased region" description="Low complexity" evidence="2">
    <location>
        <begin position="630"/>
        <end position="658"/>
    </location>
</feature>
<feature type="region of interest" description="Disordered" evidence="2">
    <location>
        <begin position="420"/>
        <end position="441"/>
    </location>
</feature>
<comment type="caution">
    <text evidence="3">The sequence shown here is derived from an EMBL/GenBank/DDBJ whole genome shotgun (WGS) entry which is preliminary data.</text>
</comment>
<feature type="region of interest" description="Disordered" evidence="2">
    <location>
        <begin position="630"/>
        <end position="664"/>
    </location>
</feature>
<dbReference type="Proteomes" id="UP000054937">
    <property type="component" value="Unassembled WGS sequence"/>
</dbReference>
<evidence type="ECO:0000313" key="3">
    <source>
        <dbReference type="EMBL" id="KRX01574.1"/>
    </source>
</evidence>
<evidence type="ECO:0000256" key="1">
    <source>
        <dbReference type="SAM" id="Coils"/>
    </source>
</evidence>
<sequence length="702" mass="83720">MEEIFSNSSENGAQVSQQNSQKIENQFENYKQMSGIDNQNNQEKCDNFNQILQKFQAKKDQEKNLIQIKKEGSDQFNMFGSPQPKKSAQFSQFENSKFEDQLINEQIEEINQQQKTYNIMIQQQDQQVQKSFQNPQSEKCCQKQEISQIQKERGNSQNVNQNKFLSQTESQQQQVQQNLFDDQKYQADDTGENQISSEKKQQKIIQNSYDNNNNDENFKDNNNKENFKNKDDGQNLNQNLDQNLSYNDNNQVCNILEKDIKILQNQDMRQKEEQEEEEEQKQQICDDFVMKDQLRQLVWRCDYLSKEEFNQKLKFLYNFSPNKWTFKDMVDYLNEENDLKYAKQLQVMEKIQVKKQVFIGDFKDQKYGKKKNNSFLDEEEEEDFFDDEDQDFDTDEDEEECKKNTMIKKKQKQLKIIQQQQQLQQQQQHNNNNNNQQQQMPLQQNQIDKNKGESFMEDFICLNQNDNYDLNFNEFELQQQFDQYQYFQNLERSSRNSDSSTSSQSSLGDTEEDEGSEQEQQYKQNQKKKKSLLIKQGLQLQCGYQYQLYDNKEEGLQQDGHTFQDGQYFETLNKIENEIQDKKLEGKFQYLDGKKSKNKIKDKVMPKFVYEILLNELQIEGKQKQCHQNNNLNQSFSNFGSMNNSNNQNRSNNVNNNSKTQDEQISTDINTQDSMNQGLQYYAFDSDNNDEQYLQLFDTQVK</sequence>
<dbReference type="EMBL" id="LDAU01000170">
    <property type="protein sequence ID" value="KRX01574.1"/>
    <property type="molecule type" value="Genomic_DNA"/>
</dbReference>
<organism evidence="3 4">
    <name type="scientific">Pseudocohnilembus persalinus</name>
    <name type="common">Ciliate</name>
    <dbReference type="NCBI Taxonomy" id="266149"/>
    <lineage>
        <taxon>Eukaryota</taxon>
        <taxon>Sar</taxon>
        <taxon>Alveolata</taxon>
        <taxon>Ciliophora</taxon>
        <taxon>Intramacronucleata</taxon>
        <taxon>Oligohymenophorea</taxon>
        <taxon>Scuticociliatia</taxon>
        <taxon>Philasterida</taxon>
        <taxon>Pseudocohnilembidae</taxon>
        <taxon>Pseudocohnilembus</taxon>
    </lineage>
</organism>
<feature type="region of interest" description="Disordered" evidence="2">
    <location>
        <begin position="377"/>
        <end position="397"/>
    </location>
</feature>
<keyword evidence="1" id="KW-0175">Coiled coil</keyword>
<feature type="region of interest" description="Disordered" evidence="2">
    <location>
        <begin position="1"/>
        <end position="42"/>
    </location>
</feature>
<proteinExistence type="predicted"/>
<protein>
    <submittedName>
        <fullName evidence="3">Uncharacterized protein</fullName>
    </submittedName>
</protein>
<dbReference type="InParanoid" id="A0A0V0QHD8"/>
<evidence type="ECO:0000256" key="2">
    <source>
        <dbReference type="SAM" id="MobiDB-lite"/>
    </source>
</evidence>
<keyword evidence="4" id="KW-1185">Reference proteome</keyword>